<dbReference type="Proteomes" id="UP001500631">
    <property type="component" value="Unassembled WGS sequence"/>
</dbReference>
<evidence type="ECO:0008006" key="3">
    <source>
        <dbReference type="Google" id="ProtNLM"/>
    </source>
</evidence>
<keyword evidence="2" id="KW-1185">Reference proteome</keyword>
<comment type="caution">
    <text evidence="1">The sequence shown here is derived from an EMBL/GenBank/DDBJ whole genome shotgun (WGS) entry which is preliminary data.</text>
</comment>
<protein>
    <recommendedName>
        <fullName evidence="3">GpE family phage tail protein</fullName>
    </recommendedName>
</protein>
<dbReference type="EMBL" id="BAABKE010000004">
    <property type="protein sequence ID" value="GAA5099104.1"/>
    <property type="molecule type" value="Genomic_DNA"/>
</dbReference>
<evidence type="ECO:0000313" key="1">
    <source>
        <dbReference type="EMBL" id="GAA5099104.1"/>
    </source>
</evidence>
<sequence>MKGLGLTFSFISMREMNEMSLSEFLIWLESAKEHNDKERERME</sequence>
<accession>A0ABP9MQR9</accession>
<organism evidence="1 2">
    <name type="scientific">Wohlfahrtiimonas larvae</name>
    <dbReference type="NCBI Taxonomy" id="1157986"/>
    <lineage>
        <taxon>Bacteria</taxon>
        <taxon>Pseudomonadati</taxon>
        <taxon>Pseudomonadota</taxon>
        <taxon>Gammaproteobacteria</taxon>
        <taxon>Cardiobacteriales</taxon>
        <taxon>Ignatzschineriaceae</taxon>
        <taxon>Wohlfahrtiimonas</taxon>
    </lineage>
</organism>
<evidence type="ECO:0000313" key="2">
    <source>
        <dbReference type="Proteomes" id="UP001500631"/>
    </source>
</evidence>
<gene>
    <name evidence="1" type="ORF">GCM10023338_12200</name>
</gene>
<proteinExistence type="predicted"/>
<reference evidence="2" key="1">
    <citation type="journal article" date="2019" name="Int. J. Syst. Evol. Microbiol.">
        <title>The Global Catalogue of Microorganisms (GCM) 10K type strain sequencing project: providing services to taxonomists for standard genome sequencing and annotation.</title>
        <authorList>
            <consortium name="The Broad Institute Genomics Platform"/>
            <consortium name="The Broad Institute Genome Sequencing Center for Infectious Disease"/>
            <person name="Wu L."/>
            <person name="Ma J."/>
        </authorList>
    </citation>
    <scope>NUCLEOTIDE SEQUENCE [LARGE SCALE GENOMIC DNA]</scope>
    <source>
        <strain evidence="2">JCM 18424</strain>
    </source>
</reference>
<name>A0ABP9MQR9_9GAMM</name>